<keyword evidence="2" id="KW-0349">Heme</keyword>
<dbReference type="RefSeq" id="WP_377197078.1">
    <property type="nucleotide sequence ID" value="NZ_JBHUHF010000001.1"/>
</dbReference>
<evidence type="ECO:0000256" key="5">
    <source>
        <dbReference type="ARBA" id="ARBA00022748"/>
    </source>
</evidence>
<keyword evidence="11" id="KW-1185">Reference proteome</keyword>
<keyword evidence="8" id="KW-0408">Iron</keyword>
<evidence type="ECO:0000256" key="3">
    <source>
        <dbReference type="ARBA" id="ARBA00022692"/>
    </source>
</evidence>
<evidence type="ECO:0000256" key="9">
    <source>
        <dbReference type="ARBA" id="ARBA00023136"/>
    </source>
</evidence>
<dbReference type="Gene3D" id="2.40.50.140">
    <property type="entry name" value="Nucleic acid-binding proteins"/>
    <property type="match status" value="1"/>
</dbReference>
<dbReference type="EMBL" id="JBHUHF010000001">
    <property type="protein sequence ID" value="MFD2025170.1"/>
    <property type="molecule type" value="Genomic_DNA"/>
</dbReference>
<keyword evidence="9" id="KW-0472">Membrane</keyword>
<dbReference type="Proteomes" id="UP001597338">
    <property type="component" value="Unassembled WGS sequence"/>
</dbReference>
<sequence length="132" mass="13599">MSPALPRGRGRAWAVLVVAVLGLAGLLASVTQDGLTYWGTPSELLAQGPQDRDVRLGGLVVTGSVTQDAAGASFVLTDGATDVTVRYAGALPAAVREGEGAVVEGVLDGQVLHARSVLLRHSNEYRPPESTP</sequence>
<keyword evidence="5" id="KW-0201">Cytochrome c-type biogenesis</keyword>
<evidence type="ECO:0000256" key="6">
    <source>
        <dbReference type="ARBA" id="ARBA00022968"/>
    </source>
</evidence>
<keyword evidence="7" id="KW-1133">Transmembrane helix</keyword>
<comment type="caution">
    <text evidence="10">The sequence shown here is derived from an EMBL/GenBank/DDBJ whole genome shotgun (WGS) entry which is preliminary data.</text>
</comment>
<dbReference type="InterPro" id="IPR036127">
    <property type="entry name" value="CcmE-like_sf"/>
</dbReference>
<keyword evidence="4" id="KW-0479">Metal-binding</keyword>
<evidence type="ECO:0000313" key="10">
    <source>
        <dbReference type="EMBL" id="MFD2025170.1"/>
    </source>
</evidence>
<evidence type="ECO:0000256" key="2">
    <source>
        <dbReference type="ARBA" id="ARBA00022617"/>
    </source>
</evidence>
<comment type="subcellular location">
    <subcellularLocation>
        <location evidence="1">Membrane</location>
    </subcellularLocation>
</comment>
<organism evidence="10 11">
    <name type="scientific">Promicromonospora aerolata</name>
    <dbReference type="NCBI Taxonomy" id="195749"/>
    <lineage>
        <taxon>Bacteria</taxon>
        <taxon>Bacillati</taxon>
        <taxon>Actinomycetota</taxon>
        <taxon>Actinomycetes</taxon>
        <taxon>Micrococcales</taxon>
        <taxon>Promicromonosporaceae</taxon>
        <taxon>Promicromonospora</taxon>
    </lineage>
</organism>
<dbReference type="PANTHER" id="PTHR34128:SF2">
    <property type="entry name" value="CYTOCHROME C-TYPE BIOGENESIS PROTEIN CCME HOMOLOG, MITOCHONDRIAL"/>
    <property type="match status" value="1"/>
</dbReference>
<dbReference type="InterPro" id="IPR004329">
    <property type="entry name" value="CcmE"/>
</dbReference>
<evidence type="ECO:0000256" key="7">
    <source>
        <dbReference type="ARBA" id="ARBA00022989"/>
    </source>
</evidence>
<keyword evidence="3" id="KW-0812">Transmembrane</keyword>
<dbReference type="SUPFAM" id="SSF82093">
    <property type="entry name" value="Heme chaperone CcmE"/>
    <property type="match status" value="1"/>
</dbReference>
<keyword evidence="6" id="KW-0735">Signal-anchor</keyword>
<evidence type="ECO:0000256" key="8">
    <source>
        <dbReference type="ARBA" id="ARBA00023004"/>
    </source>
</evidence>
<dbReference type="InterPro" id="IPR012340">
    <property type="entry name" value="NA-bd_OB-fold"/>
</dbReference>
<reference evidence="11" key="1">
    <citation type="journal article" date="2019" name="Int. J. Syst. Evol. Microbiol.">
        <title>The Global Catalogue of Microorganisms (GCM) 10K type strain sequencing project: providing services to taxonomists for standard genome sequencing and annotation.</title>
        <authorList>
            <consortium name="The Broad Institute Genomics Platform"/>
            <consortium name="The Broad Institute Genome Sequencing Center for Infectious Disease"/>
            <person name="Wu L."/>
            <person name="Ma J."/>
        </authorList>
    </citation>
    <scope>NUCLEOTIDE SEQUENCE [LARGE SCALE GENOMIC DNA]</scope>
    <source>
        <strain evidence="11">CCM 7043</strain>
    </source>
</reference>
<dbReference type="Pfam" id="PF03100">
    <property type="entry name" value="CcmE"/>
    <property type="match status" value="1"/>
</dbReference>
<evidence type="ECO:0000256" key="4">
    <source>
        <dbReference type="ARBA" id="ARBA00022723"/>
    </source>
</evidence>
<evidence type="ECO:0000256" key="1">
    <source>
        <dbReference type="ARBA" id="ARBA00004370"/>
    </source>
</evidence>
<name>A0ABW4V305_9MICO</name>
<evidence type="ECO:0000313" key="11">
    <source>
        <dbReference type="Proteomes" id="UP001597338"/>
    </source>
</evidence>
<dbReference type="PANTHER" id="PTHR34128">
    <property type="entry name" value="CYTOCHROME C-TYPE BIOGENESIS PROTEIN CCME HOMOLOG, MITOCHONDRIAL"/>
    <property type="match status" value="1"/>
</dbReference>
<accession>A0ABW4V305</accession>
<protein>
    <submittedName>
        <fullName evidence="10">Cytochrome c maturation protein CcmE</fullName>
    </submittedName>
</protein>
<proteinExistence type="predicted"/>
<gene>
    <name evidence="10" type="ORF">ACFSL2_06565</name>
</gene>